<evidence type="ECO:0000256" key="1">
    <source>
        <dbReference type="SAM" id="Coils"/>
    </source>
</evidence>
<comment type="caution">
    <text evidence="2">The sequence shown here is derived from an EMBL/GenBank/DDBJ whole genome shotgun (WGS) entry which is preliminary data.</text>
</comment>
<evidence type="ECO:0000313" key="3">
    <source>
        <dbReference type="Proteomes" id="UP000615446"/>
    </source>
</evidence>
<dbReference type="AlphaFoldDB" id="A0A8H3LFD1"/>
<dbReference type="Proteomes" id="UP000615446">
    <property type="component" value="Unassembled WGS sequence"/>
</dbReference>
<feature type="coiled-coil region" evidence="1">
    <location>
        <begin position="2"/>
        <end position="56"/>
    </location>
</feature>
<gene>
    <name evidence="2" type="ORF">RCL2_001188800</name>
</gene>
<reference evidence="2" key="1">
    <citation type="submission" date="2019-10" db="EMBL/GenBank/DDBJ databases">
        <title>Conservation and host-specific expression of non-tandemly repeated heterogenous ribosome RNA gene in arbuscular mycorrhizal fungi.</title>
        <authorList>
            <person name="Maeda T."/>
            <person name="Kobayashi Y."/>
            <person name="Nakagawa T."/>
            <person name="Ezawa T."/>
            <person name="Yamaguchi K."/>
            <person name="Bino T."/>
            <person name="Nishimoto Y."/>
            <person name="Shigenobu S."/>
            <person name="Kawaguchi M."/>
        </authorList>
    </citation>
    <scope>NUCLEOTIDE SEQUENCE</scope>
    <source>
        <strain evidence="2">HR1</strain>
    </source>
</reference>
<name>A0A8H3LFD1_9GLOM</name>
<sequence>MLRNFREAQAGTQSRIEELEKSRMITDAENARRARIEELEQENTELEARLMKMGQINKNMNLKLKYLMLKRIRVINSRVQTRCIQIAKEIHNEEPMIKYRFPFLNGLLELNAPIKNIKFYQRCKGLSIGFIASAANLSVPSRCSKMRIILEAWDLVTSNSDNQRRNNLILGFLGSVYSPLFRKYFCGELVPSCSDCYTKKGFLSCASE</sequence>
<accession>A0A8H3LFD1</accession>
<evidence type="ECO:0000313" key="2">
    <source>
        <dbReference type="EMBL" id="GES84796.1"/>
    </source>
</evidence>
<organism evidence="2 3">
    <name type="scientific">Rhizophagus clarus</name>
    <dbReference type="NCBI Taxonomy" id="94130"/>
    <lineage>
        <taxon>Eukaryota</taxon>
        <taxon>Fungi</taxon>
        <taxon>Fungi incertae sedis</taxon>
        <taxon>Mucoromycota</taxon>
        <taxon>Glomeromycotina</taxon>
        <taxon>Glomeromycetes</taxon>
        <taxon>Glomerales</taxon>
        <taxon>Glomeraceae</taxon>
        <taxon>Rhizophagus</taxon>
    </lineage>
</organism>
<dbReference type="EMBL" id="BLAL01000086">
    <property type="protein sequence ID" value="GES84796.1"/>
    <property type="molecule type" value="Genomic_DNA"/>
</dbReference>
<proteinExistence type="predicted"/>
<keyword evidence="1" id="KW-0175">Coiled coil</keyword>
<protein>
    <submittedName>
        <fullName evidence="2">Uncharacterized protein</fullName>
    </submittedName>
</protein>